<accession>A0A5S5MF51</accession>
<keyword evidence="3" id="KW-1185">Reference proteome</keyword>
<proteinExistence type="predicted"/>
<dbReference type="Pfam" id="PF12728">
    <property type="entry name" value="HTH_17"/>
    <property type="match status" value="1"/>
</dbReference>
<dbReference type="InterPro" id="IPR009061">
    <property type="entry name" value="DNA-bd_dom_put_sf"/>
</dbReference>
<dbReference type="OrthoDB" id="7068969at2"/>
<reference evidence="2 3" key="1">
    <citation type="submission" date="2019-06" db="EMBL/GenBank/DDBJ databases">
        <title>Desulfobotulus mexicanus sp. nov., a novel sulfate-reducing bacterium isolated from the sediment of an alkaline crater lake in Mexico.</title>
        <authorList>
            <person name="Hirschler-Rea A."/>
        </authorList>
    </citation>
    <scope>NUCLEOTIDE SEQUENCE [LARGE SCALE GENOMIC DNA]</scope>
    <source>
        <strain evidence="2 3">PAR22N</strain>
    </source>
</reference>
<sequence>MQNSEFLTTAQAADFLGLKKGTLEIWRVYGKGAAFIKMGRAVRYRREDLERWITDQKRTHTA</sequence>
<dbReference type="Proteomes" id="UP000321899">
    <property type="component" value="Unassembled WGS sequence"/>
</dbReference>
<organism evidence="2 3">
    <name type="scientific">Desulfobotulus mexicanus</name>
    <dbReference type="NCBI Taxonomy" id="2586642"/>
    <lineage>
        <taxon>Bacteria</taxon>
        <taxon>Pseudomonadati</taxon>
        <taxon>Thermodesulfobacteriota</taxon>
        <taxon>Desulfobacteria</taxon>
        <taxon>Desulfobacterales</taxon>
        <taxon>Desulfobacteraceae</taxon>
        <taxon>Desulfobotulus</taxon>
    </lineage>
</organism>
<evidence type="ECO:0000259" key="1">
    <source>
        <dbReference type="Pfam" id="PF12728"/>
    </source>
</evidence>
<dbReference type="AlphaFoldDB" id="A0A5S5MF51"/>
<comment type="caution">
    <text evidence="2">The sequence shown here is derived from an EMBL/GenBank/DDBJ whole genome shotgun (WGS) entry which is preliminary data.</text>
</comment>
<name>A0A5S5MF51_9BACT</name>
<dbReference type="InterPro" id="IPR041657">
    <property type="entry name" value="HTH_17"/>
</dbReference>
<dbReference type="SUPFAM" id="SSF46955">
    <property type="entry name" value="Putative DNA-binding domain"/>
    <property type="match status" value="1"/>
</dbReference>
<evidence type="ECO:0000313" key="2">
    <source>
        <dbReference type="EMBL" id="TYT74320.1"/>
    </source>
</evidence>
<dbReference type="EMBL" id="VDMB01000012">
    <property type="protein sequence ID" value="TYT74320.1"/>
    <property type="molecule type" value="Genomic_DNA"/>
</dbReference>
<gene>
    <name evidence="2" type="ORF">FIM25_10180</name>
</gene>
<dbReference type="GO" id="GO:0003677">
    <property type="term" value="F:DNA binding"/>
    <property type="evidence" value="ECO:0007669"/>
    <property type="project" value="InterPro"/>
</dbReference>
<dbReference type="InterPro" id="IPR010093">
    <property type="entry name" value="SinI_DNA-bd"/>
</dbReference>
<evidence type="ECO:0000313" key="3">
    <source>
        <dbReference type="Proteomes" id="UP000321899"/>
    </source>
</evidence>
<dbReference type="NCBIfam" id="TIGR01764">
    <property type="entry name" value="excise"/>
    <property type="match status" value="1"/>
</dbReference>
<protein>
    <submittedName>
        <fullName evidence="2">Helix-turn-helix domain-containing protein</fullName>
    </submittedName>
</protein>
<dbReference type="RefSeq" id="WP_139448901.1">
    <property type="nucleotide sequence ID" value="NZ_VDMB01000012.1"/>
</dbReference>
<feature type="domain" description="Helix-turn-helix" evidence="1">
    <location>
        <begin position="6"/>
        <end position="56"/>
    </location>
</feature>